<keyword evidence="3 7" id="KW-0812">Transmembrane</keyword>
<dbReference type="PANTHER" id="PTHR32322:SF18">
    <property type="entry name" value="S-ADENOSYLMETHIONINE_S-ADENOSYLHOMOCYSTEINE TRANSPORTER"/>
    <property type="match status" value="1"/>
</dbReference>
<dbReference type="SUPFAM" id="SSF103481">
    <property type="entry name" value="Multidrug resistance efflux transporter EmrE"/>
    <property type="match status" value="2"/>
</dbReference>
<organism evidence="9 10">
    <name type="scientific">Plasmodium malariae</name>
    <dbReference type="NCBI Taxonomy" id="5858"/>
    <lineage>
        <taxon>Eukaryota</taxon>
        <taxon>Sar</taxon>
        <taxon>Alveolata</taxon>
        <taxon>Apicomplexa</taxon>
        <taxon>Aconoidasida</taxon>
        <taxon>Haemosporida</taxon>
        <taxon>Plasmodiidae</taxon>
        <taxon>Plasmodium</taxon>
        <taxon>Plasmodium (Plasmodium)</taxon>
    </lineage>
</organism>
<dbReference type="GO" id="GO:0005886">
    <property type="term" value="C:plasma membrane"/>
    <property type="evidence" value="ECO:0007669"/>
    <property type="project" value="UniProtKB-SubCell"/>
</dbReference>
<feature type="transmembrane region" description="Helical" evidence="7">
    <location>
        <begin position="414"/>
        <end position="432"/>
    </location>
</feature>
<evidence type="ECO:0000256" key="6">
    <source>
        <dbReference type="SAM" id="MobiDB-lite"/>
    </source>
</evidence>
<feature type="region of interest" description="Disordered" evidence="6">
    <location>
        <begin position="115"/>
        <end position="162"/>
    </location>
</feature>
<dbReference type="InterPro" id="IPR037185">
    <property type="entry name" value="EmrE-like"/>
</dbReference>
<accession>A0A1C3L2K1</accession>
<dbReference type="EMBL" id="LT594502">
    <property type="protein sequence ID" value="SBT80758.1"/>
    <property type="molecule type" value="Genomic_DNA"/>
</dbReference>
<keyword evidence="5 7" id="KW-0472">Membrane</keyword>
<evidence type="ECO:0000256" key="4">
    <source>
        <dbReference type="ARBA" id="ARBA00022989"/>
    </source>
</evidence>
<dbReference type="InterPro" id="IPR050638">
    <property type="entry name" value="AA-Vitamin_Transporters"/>
</dbReference>
<feature type="domain" description="EamA" evidence="8">
    <location>
        <begin position="287"/>
        <end position="429"/>
    </location>
</feature>
<dbReference type="Proteomes" id="UP000219799">
    <property type="component" value="Chromosome 14"/>
</dbReference>
<feature type="transmembrane region" description="Helical" evidence="7">
    <location>
        <begin position="21"/>
        <end position="43"/>
    </location>
</feature>
<feature type="compositionally biased region" description="Basic residues" evidence="6">
    <location>
        <begin position="129"/>
        <end position="139"/>
    </location>
</feature>
<sequence>MKFLKAEELFSINEEGKGKGNALLITVNLLLLFSMLLYGVNYILMKYFILINGSIYIFIILRTVLTMPLMIYICITQKSEPKKKKLLHDMNITGQKESTAQGELGLKVENEEIEKTYNNKHKDSNSNDKKKKKKKKKNNNKNESKNDNNKNNGDESNNLMDSCYGNDKDDKCNDAYETRLNIESAGINYLGRLFKNDEKLIPKIAYMPIIILSVTGAIRQAIVIIALQYTDSHNVAIIQPTIPIFTAILSYYMKIEEMNYITFVSIFLSFFGLAITAEIWNLGTFDFGFLLLLAVPVTKGLQVIYINISTRYVSNDIILFAQMAVLFLITLPFGILGEIFINKNYNVVREIYDLTTNQFLCILYSTIAIIFVCWKIQIVALNHLTPITVSLYQSFQPCFTFILAKLLLNETINYNKYIGTLFIIISLFLYQYGCSKRVKV</sequence>
<keyword evidence="2" id="KW-1003">Cell membrane</keyword>
<evidence type="ECO:0000256" key="2">
    <source>
        <dbReference type="ARBA" id="ARBA00022475"/>
    </source>
</evidence>
<reference evidence="9 10" key="1">
    <citation type="submission" date="2016-06" db="EMBL/GenBank/DDBJ databases">
        <authorList>
            <consortium name="Pathogen Informatics"/>
        </authorList>
    </citation>
    <scope>NUCLEOTIDE SEQUENCE [LARGE SCALE GENOMIC DNA]</scope>
    <source>
        <strain evidence="9">PmlGA01</strain>
    </source>
</reference>
<dbReference type="VEuPathDB" id="PlasmoDB:PmUG01_14040800"/>
<feature type="transmembrane region" description="Helical" evidence="7">
    <location>
        <begin position="204"/>
        <end position="229"/>
    </location>
</feature>
<feature type="compositionally biased region" description="Low complexity" evidence="6">
    <location>
        <begin position="149"/>
        <end position="158"/>
    </location>
</feature>
<evidence type="ECO:0000256" key="5">
    <source>
        <dbReference type="ARBA" id="ARBA00023136"/>
    </source>
</evidence>
<feature type="transmembrane region" description="Helical" evidence="7">
    <location>
        <begin position="260"/>
        <end position="281"/>
    </location>
</feature>
<dbReference type="AlphaFoldDB" id="A0A1C3L2K1"/>
<feature type="transmembrane region" description="Helical" evidence="7">
    <location>
        <begin position="235"/>
        <end position="253"/>
    </location>
</feature>
<feature type="transmembrane region" description="Helical" evidence="7">
    <location>
        <begin position="357"/>
        <end position="377"/>
    </location>
</feature>
<comment type="subcellular location">
    <subcellularLocation>
        <location evidence="1">Cell membrane</location>
        <topology evidence="1">Multi-pass membrane protein</topology>
    </subcellularLocation>
</comment>
<evidence type="ECO:0000256" key="1">
    <source>
        <dbReference type="ARBA" id="ARBA00004651"/>
    </source>
</evidence>
<dbReference type="Pfam" id="PF00892">
    <property type="entry name" value="EamA"/>
    <property type="match status" value="2"/>
</dbReference>
<gene>
    <name evidence="9" type="primary">DMT1</name>
    <name evidence="9" type="ORF">PMLGA01_140025500</name>
</gene>
<evidence type="ECO:0000256" key="7">
    <source>
        <dbReference type="SAM" id="Phobius"/>
    </source>
</evidence>
<evidence type="ECO:0000259" key="8">
    <source>
        <dbReference type="Pfam" id="PF00892"/>
    </source>
</evidence>
<proteinExistence type="predicted"/>
<dbReference type="InterPro" id="IPR000620">
    <property type="entry name" value="EamA_dom"/>
</dbReference>
<evidence type="ECO:0000256" key="3">
    <source>
        <dbReference type="ARBA" id="ARBA00022692"/>
    </source>
</evidence>
<feature type="domain" description="EamA" evidence="8">
    <location>
        <begin position="197"/>
        <end position="276"/>
    </location>
</feature>
<feature type="transmembrane region" description="Helical" evidence="7">
    <location>
        <begin position="55"/>
        <end position="75"/>
    </location>
</feature>
<feature type="transmembrane region" description="Helical" evidence="7">
    <location>
        <begin position="317"/>
        <end position="337"/>
    </location>
</feature>
<feature type="compositionally biased region" description="Basic and acidic residues" evidence="6">
    <location>
        <begin position="115"/>
        <end position="128"/>
    </location>
</feature>
<dbReference type="PANTHER" id="PTHR32322">
    <property type="entry name" value="INNER MEMBRANE TRANSPORTER"/>
    <property type="match status" value="1"/>
</dbReference>
<protein>
    <submittedName>
        <fullName evidence="9">Drug/metabolite transporter, putative</fullName>
    </submittedName>
</protein>
<name>A0A1C3L2K1_PLAMA</name>
<evidence type="ECO:0000313" key="9">
    <source>
        <dbReference type="EMBL" id="SBT80758.1"/>
    </source>
</evidence>
<evidence type="ECO:0000313" key="10">
    <source>
        <dbReference type="Proteomes" id="UP000219799"/>
    </source>
</evidence>
<keyword evidence="4 7" id="KW-1133">Transmembrane helix</keyword>